<dbReference type="InterPro" id="IPR052927">
    <property type="entry name" value="DCC_oxidoreductase"/>
</dbReference>
<dbReference type="PANTHER" id="PTHR33639">
    <property type="entry name" value="THIOL-DISULFIDE OXIDOREDUCTASE DCC"/>
    <property type="match status" value="1"/>
</dbReference>
<evidence type="ECO:0000313" key="1">
    <source>
        <dbReference type="EMBL" id="BDU70726.1"/>
    </source>
</evidence>
<dbReference type="EMBL" id="AP027079">
    <property type="protein sequence ID" value="BDU70726.1"/>
    <property type="molecule type" value="Genomic_DNA"/>
</dbReference>
<keyword evidence="2" id="KW-1185">Reference proteome</keyword>
<protein>
    <recommendedName>
        <fullName evidence="3">DUF393 domain-containing protein</fullName>
    </recommendedName>
</protein>
<evidence type="ECO:0008006" key="3">
    <source>
        <dbReference type="Google" id="ProtNLM"/>
    </source>
</evidence>
<reference evidence="2" key="1">
    <citation type="journal article" date="2023" name="Int. J. Syst. Evol. Microbiol.">
        <title>Mesoterricola silvestris gen. nov., sp. nov., Mesoterricola sediminis sp. nov., Geothrix oryzae sp. nov., Geothrix edaphica sp. nov., Geothrix rubra sp. nov., and Geothrix limicola sp. nov., six novel members of Acidobacteriota isolated from soils.</title>
        <authorList>
            <person name="Itoh H."/>
            <person name="Sugisawa Y."/>
            <person name="Mise K."/>
            <person name="Xu Z."/>
            <person name="Kuniyasu M."/>
            <person name="Ushijima N."/>
            <person name="Kawano K."/>
            <person name="Kobayashi E."/>
            <person name="Shiratori Y."/>
            <person name="Masuda Y."/>
            <person name="Senoo K."/>
        </authorList>
    </citation>
    <scope>NUCLEOTIDE SEQUENCE [LARGE SCALE GENOMIC DNA]</scope>
    <source>
        <strain evidence="2">Red222</strain>
    </source>
</reference>
<dbReference type="PANTHER" id="PTHR33639:SF2">
    <property type="entry name" value="DUF393 DOMAIN-CONTAINING PROTEIN"/>
    <property type="match status" value="1"/>
</dbReference>
<dbReference type="InterPro" id="IPR007263">
    <property type="entry name" value="DCC1-like"/>
</dbReference>
<proteinExistence type="predicted"/>
<dbReference type="Proteomes" id="UP001242010">
    <property type="component" value="Chromosome"/>
</dbReference>
<name>A0ABN6V053_9BACT</name>
<evidence type="ECO:0000313" key="2">
    <source>
        <dbReference type="Proteomes" id="UP001242010"/>
    </source>
</evidence>
<sequence>MELASGPTRLFYDGGCGFCHAAVRFIARRDAAGRIRFAPLGGATFQRQVPEVDRRGLPDSLVVLPPGSRPLTRSDAVIHLLRALGGAWAVGARLLAVVSPPLRDGAYDLIARFRTHLFPRPEEACPRLPPALLDRFDP</sequence>
<accession>A0ABN6V053</accession>
<organism evidence="1 2">
    <name type="scientific">Geothrix oryzae</name>
    <dbReference type="NCBI Taxonomy" id="2927975"/>
    <lineage>
        <taxon>Bacteria</taxon>
        <taxon>Pseudomonadati</taxon>
        <taxon>Acidobacteriota</taxon>
        <taxon>Holophagae</taxon>
        <taxon>Holophagales</taxon>
        <taxon>Holophagaceae</taxon>
        <taxon>Geothrix</taxon>
    </lineage>
</organism>
<dbReference type="RefSeq" id="WP_286354425.1">
    <property type="nucleotide sequence ID" value="NZ_AP027079.1"/>
</dbReference>
<gene>
    <name evidence="1" type="ORF">GETHOR_28270</name>
</gene>
<dbReference type="Pfam" id="PF04134">
    <property type="entry name" value="DCC1-like"/>
    <property type="match status" value="1"/>
</dbReference>